<accession>A0AAN9PNB0</accession>
<feature type="region of interest" description="Disordered" evidence="1">
    <location>
        <begin position="13"/>
        <end position="56"/>
    </location>
</feature>
<organism evidence="2 3">
    <name type="scientific">Clitoria ternatea</name>
    <name type="common">Butterfly pea</name>
    <dbReference type="NCBI Taxonomy" id="43366"/>
    <lineage>
        <taxon>Eukaryota</taxon>
        <taxon>Viridiplantae</taxon>
        <taxon>Streptophyta</taxon>
        <taxon>Embryophyta</taxon>
        <taxon>Tracheophyta</taxon>
        <taxon>Spermatophyta</taxon>
        <taxon>Magnoliopsida</taxon>
        <taxon>eudicotyledons</taxon>
        <taxon>Gunneridae</taxon>
        <taxon>Pentapetalae</taxon>
        <taxon>rosids</taxon>
        <taxon>fabids</taxon>
        <taxon>Fabales</taxon>
        <taxon>Fabaceae</taxon>
        <taxon>Papilionoideae</taxon>
        <taxon>50 kb inversion clade</taxon>
        <taxon>NPAAA clade</taxon>
        <taxon>indigoferoid/millettioid clade</taxon>
        <taxon>Phaseoleae</taxon>
        <taxon>Clitoria</taxon>
    </lineage>
</organism>
<evidence type="ECO:0000256" key="1">
    <source>
        <dbReference type="SAM" id="MobiDB-lite"/>
    </source>
</evidence>
<evidence type="ECO:0000313" key="2">
    <source>
        <dbReference type="EMBL" id="KAK7303692.1"/>
    </source>
</evidence>
<dbReference type="Proteomes" id="UP001359559">
    <property type="component" value="Unassembled WGS sequence"/>
</dbReference>
<reference evidence="2 3" key="1">
    <citation type="submission" date="2024-01" db="EMBL/GenBank/DDBJ databases">
        <title>The genomes of 5 underutilized Papilionoideae crops provide insights into root nodulation and disease resistance.</title>
        <authorList>
            <person name="Yuan L."/>
        </authorList>
    </citation>
    <scope>NUCLEOTIDE SEQUENCE [LARGE SCALE GENOMIC DNA]</scope>
    <source>
        <strain evidence="2">LY-2023</strain>
        <tissue evidence="2">Leaf</tissue>
    </source>
</reference>
<gene>
    <name evidence="2" type="ORF">RJT34_14605</name>
</gene>
<name>A0AAN9PNB0_CLITE</name>
<proteinExistence type="predicted"/>
<dbReference type="AlphaFoldDB" id="A0AAN9PNB0"/>
<dbReference type="EMBL" id="JAYKXN010000003">
    <property type="protein sequence ID" value="KAK7303692.1"/>
    <property type="molecule type" value="Genomic_DNA"/>
</dbReference>
<keyword evidence="3" id="KW-1185">Reference proteome</keyword>
<sequence>MADSLMQLLRLLGEEDHAEESQPQTLQRHRNNRVGALRRHNSPPHSLANSGTQNMNGLINNAGYVQGNGNGSIIFGPFDSTTRTYN</sequence>
<feature type="compositionally biased region" description="Polar residues" evidence="1">
    <location>
        <begin position="43"/>
        <end position="56"/>
    </location>
</feature>
<feature type="compositionally biased region" description="Basic residues" evidence="1">
    <location>
        <begin position="27"/>
        <end position="42"/>
    </location>
</feature>
<protein>
    <submittedName>
        <fullName evidence="2">Uncharacterized protein</fullName>
    </submittedName>
</protein>
<comment type="caution">
    <text evidence="2">The sequence shown here is derived from an EMBL/GenBank/DDBJ whole genome shotgun (WGS) entry which is preliminary data.</text>
</comment>
<evidence type="ECO:0000313" key="3">
    <source>
        <dbReference type="Proteomes" id="UP001359559"/>
    </source>
</evidence>